<proteinExistence type="predicted"/>
<dbReference type="PROSITE" id="PS50095">
    <property type="entry name" value="PLAT"/>
    <property type="match status" value="1"/>
</dbReference>
<evidence type="ECO:0000313" key="3">
    <source>
        <dbReference type="Proteomes" id="UP000003919"/>
    </source>
</evidence>
<organism evidence="2 3">
    <name type="scientific">Algoriphagus machipongonensis</name>
    <dbReference type="NCBI Taxonomy" id="388413"/>
    <lineage>
        <taxon>Bacteria</taxon>
        <taxon>Pseudomonadati</taxon>
        <taxon>Bacteroidota</taxon>
        <taxon>Cytophagia</taxon>
        <taxon>Cytophagales</taxon>
        <taxon>Cyclobacteriaceae</taxon>
        <taxon>Algoriphagus</taxon>
    </lineage>
</organism>
<dbReference type="RefSeq" id="WP_008202071.1">
    <property type="nucleotide sequence ID" value="NZ_CM001023.1"/>
</dbReference>
<dbReference type="HOGENOM" id="CLU_887505_0_0_10"/>
<dbReference type="SUPFAM" id="SSF49723">
    <property type="entry name" value="Lipase/lipooxygenase domain (PLAT/LH2 domain)"/>
    <property type="match status" value="1"/>
</dbReference>
<dbReference type="Gene3D" id="2.60.60.20">
    <property type="entry name" value="PLAT/LH2 domain"/>
    <property type="match status" value="1"/>
</dbReference>
<feature type="domain" description="PLAT" evidence="1">
    <location>
        <begin position="4"/>
        <end position="121"/>
    </location>
</feature>
<protein>
    <recommendedName>
        <fullName evidence="1">PLAT domain-containing protein</fullName>
    </recommendedName>
</protein>
<dbReference type="Proteomes" id="UP000003919">
    <property type="component" value="Chromosome"/>
</dbReference>
<accession>A3I135</accession>
<evidence type="ECO:0000313" key="2">
    <source>
        <dbReference type="EMBL" id="EAZ80181.1"/>
    </source>
</evidence>
<dbReference type="AlphaFoldDB" id="A3I135"/>
<dbReference type="EMBL" id="CM001023">
    <property type="protein sequence ID" value="EAZ80181.1"/>
    <property type="molecule type" value="Genomic_DNA"/>
</dbReference>
<dbReference type="Pfam" id="PF01477">
    <property type="entry name" value="PLAT"/>
    <property type="match status" value="1"/>
</dbReference>
<name>A3I135_9BACT</name>
<dbReference type="InterPro" id="IPR036392">
    <property type="entry name" value="PLAT/LH2_dom_sf"/>
</dbReference>
<comment type="caution">
    <text evidence="2">The sequence shown here is derived from an EMBL/GenBank/DDBJ whole genome shotgun (WGS) entry which is preliminary data.</text>
</comment>
<sequence length="313" mass="35364">MPEITYTVEVKTGYKGTNADIEIFLMGTKGNWKEFQLMDNPGLDDLEPNQISTFTFYDDIDIGTVTDIALRPRGPGLYHDNWKMDEIKINSNAKDSMESTFGERKRLFVGDAEPIILRANEFPSINLINKIENIKVSSYVIAENNFGGNATKDHKETSEIIESESLTISTEDSLALKQSYEMQTGVKVEGIVDVSSTFSSEIAATFKQVVTNQKEKIIKRSNSFSYEGKDNHCNFFIYTDYEIRVIGTYDIGKSKKGKVEKPIEKHRTVVIRSFKAVDQKLDGSNESFEEMWVKAGESLENIPKTPTLADLEK</sequence>
<keyword evidence="3" id="KW-1185">Reference proteome</keyword>
<reference evidence="2 3" key="1">
    <citation type="journal article" date="2011" name="J. Bacteriol.">
        <title>Complete genome sequence of Algoriphagus sp. PR1, bacterial prey of a colony-forming choanoflagellate.</title>
        <authorList>
            <person name="Alegado R.A."/>
            <person name="Ferriera S."/>
            <person name="Nusbaum C."/>
            <person name="Young S.K."/>
            <person name="Zeng Q."/>
            <person name="Imamovic A."/>
            <person name="Fairclough S.R."/>
            <person name="King N."/>
        </authorList>
    </citation>
    <scope>NUCLEOTIDE SEQUENCE [LARGE SCALE GENOMIC DNA]</scope>
    <source>
        <strain evidence="2 3">PR1</strain>
    </source>
</reference>
<dbReference type="EMBL" id="AAXU02000001">
    <property type="protein sequence ID" value="EAZ80181.1"/>
    <property type="molecule type" value="Genomic_DNA"/>
</dbReference>
<evidence type="ECO:0000259" key="1">
    <source>
        <dbReference type="PROSITE" id="PS50095"/>
    </source>
</evidence>
<dbReference type="InterPro" id="IPR001024">
    <property type="entry name" value="PLAT/LH2_dom"/>
</dbReference>
<gene>
    <name evidence="2" type="ORF">ALPR1_16169</name>
</gene>